<dbReference type="Gene3D" id="3.90.76.10">
    <property type="entry name" value="Dipeptide-binding Protein, Domain 1"/>
    <property type="match status" value="1"/>
</dbReference>
<dbReference type="PANTHER" id="PTHR30290:SF38">
    <property type="entry name" value="D,D-DIPEPTIDE-BINDING PERIPLASMIC PROTEIN DDPA-RELATED"/>
    <property type="match status" value="1"/>
</dbReference>
<keyword evidence="1 2" id="KW-0732">Signal</keyword>
<dbReference type="eggNOG" id="COG0747">
    <property type="taxonomic scope" value="Bacteria"/>
</dbReference>
<proteinExistence type="predicted"/>
<dbReference type="Proteomes" id="UP000010467">
    <property type="component" value="Chromosome"/>
</dbReference>
<dbReference type="OrthoDB" id="48318at2"/>
<gene>
    <name evidence="4" type="ordered locus">Deipe_1296</name>
</gene>
<evidence type="ECO:0000313" key="5">
    <source>
        <dbReference type="Proteomes" id="UP000010467"/>
    </source>
</evidence>
<evidence type="ECO:0000259" key="3">
    <source>
        <dbReference type="Pfam" id="PF00496"/>
    </source>
</evidence>
<dbReference type="SUPFAM" id="SSF53850">
    <property type="entry name" value="Periplasmic binding protein-like II"/>
    <property type="match status" value="1"/>
</dbReference>
<dbReference type="HOGENOM" id="CLU_017028_7_3_0"/>
<protein>
    <submittedName>
        <fullName evidence="4">ABC-type dipeptide transport system, periplasmic component</fullName>
    </submittedName>
</protein>
<dbReference type="EMBL" id="CP003382">
    <property type="protein sequence ID" value="AFZ66846.1"/>
    <property type="molecule type" value="Genomic_DNA"/>
</dbReference>
<dbReference type="Pfam" id="PF00496">
    <property type="entry name" value="SBP_bac_5"/>
    <property type="match status" value="1"/>
</dbReference>
<organism evidence="4 5">
    <name type="scientific">Deinococcus peraridilitoris (strain DSM 19664 / LMG 22246 / CIP 109416 / KR-200)</name>
    <dbReference type="NCBI Taxonomy" id="937777"/>
    <lineage>
        <taxon>Bacteria</taxon>
        <taxon>Thermotogati</taxon>
        <taxon>Deinococcota</taxon>
        <taxon>Deinococci</taxon>
        <taxon>Deinococcales</taxon>
        <taxon>Deinococcaceae</taxon>
        <taxon>Deinococcus</taxon>
    </lineage>
</organism>
<dbReference type="GO" id="GO:0043190">
    <property type="term" value="C:ATP-binding cassette (ABC) transporter complex"/>
    <property type="evidence" value="ECO:0007669"/>
    <property type="project" value="InterPro"/>
</dbReference>
<dbReference type="KEGG" id="dpd:Deipe_1296"/>
<dbReference type="InterPro" id="IPR039424">
    <property type="entry name" value="SBP_5"/>
</dbReference>
<dbReference type="RefSeq" id="WP_015235154.1">
    <property type="nucleotide sequence ID" value="NC_019793.1"/>
</dbReference>
<dbReference type="GO" id="GO:0042597">
    <property type="term" value="C:periplasmic space"/>
    <property type="evidence" value="ECO:0007669"/>
    <property type="project" value="UniProtKB-ARBA"/>
</dbReference>
<evidence type="ECO:0000256" key="1">
    <source>
        <dbReference type="ARBA" id="ARBA00022729"/>
    </source>
</evidence>
<dbReference type="PIRSF" id="PIRSF002741">
    <property type="entry name" value="MppA"/>
    <property type="match status" value="1"/>
</dbReference>
<reference evidence="5" key="1">
    <citation type="submission" date="2012-03" db="EMBL/GenBank/DDBJ databases">
        <title>Complete sequence of chromosome of Deinococcus peraridilitoris DSM 19664.</title>
        <authorList>
            <person name="Lucas S."/>
            <person name="Copeland A."/>
            <person name="Lapidus A."/>
            <person name="Glavina del Rio T."/>
            <person name="Dalin E."/>
            <person name="Tice H."/>
            <person name="Bruce D."/>
            <person name="Goodwin L."/>
            <person name="Pitluck S."/>
            <person name="Peters L."/>
            <person name="Mikhailova N."/>
            <person name="Lu M."/>
            <person name="Kyrpides N."/>
            <person name="Mavromatis K."/>
            <person name="Ivanova N."/>
            <person name="Brettin T."/>
            <person name="Detter J.C."/>
            <person name="Han C."/>
            <person name="Larimer F."/>
            <person name="Land M."/>
            <person name="Hauser L."/>
            <person name="Markowitz V."/>
            <person name="Cheng J.-F."/>
            <person name="Hugenholtz P."/>
            <person name="Woyke T."/>
            <person name="Wu D."/>
            <person name="Pukall R."/>
            <person name="Steenblock K."/>
            <person name="Brambilla E."/>
            <person name="Klenk H.-P."/>
            <person name="Eisen J.A."/>
        </authorList>
    </citation>
    <scope>NUCLEOTIDE SEQUENCE [LARGE SCALE GENOMIC DNA]</scope>
    <source>
        <strain evidence="5">DSM 19664 / LMG 22246 / CIP 109416 / KR-200</strain>
    </source>
</reference>
<dbReference type="AlphaFoldDB" id="K9ZZ24"/>
<dbReference type="CDD" id="cd08511">
    <property type="entry name" value="PBP2_NikA_DppA_OppA_like_5"/>
    <property type="match status" value="1"/>
</dbReference>
<dbReference type="Gene3D" id="3.40.190.10">
    <property type="entry name" value="Periplasmic binding protein-like II"/>
    <property type="match status" value="1"/>
</dbReference>
<dbReference type="InterPro" id="IPR030678">
    <property type="entry name" value="Peptide/Ni-bd"/>
</dbReference>
<dbReference type="Gene3D" id="3.10.105.10">
    <property type="entry name" value="Dipeptide-binding Protein, Domain 3"/>
    <property type="match status" value="1"/>
</dbReference>
<keyword evidence="5" id="KW-1185">Reference proteome</keyword>
<evidence type="ECO:0000313" key="4">
    <source>
        <dbReference type="EMBL" id="AFZ66846.1"/>
    </source>
</evidence>
<feature type="signal peptide" evidence="2">
    <location>
        <begin position="1"/>
        <end position="20"/>
    </location>
</feature>
<name>K9ZZ24_DEIPD</name>
<accession>K9ZZ24</accession>
<sequence length="490" mass="53545">MQHVKTLGLLALLSLGAAGAQTVTVGLDADPPRLDPALSSALVDRQVLNQIFDKLVDVDENLKIVPMLAKSWKITNKGLTYTFTLQPGVKFHDGNPLDAAAVKYSLERAMNIEGSARKSELSSVKEIKAVNPTTVQIDLKEPYGPLLAVLTDRAGMIVSPKAAEKAGKDFQNEPIGSGAFRYVSRKRQDNITLEANKAYWGGAPKIEKLVYRPFPDGDVRYANLLSGAAQVIYPIDPKDISKLEKNDKYEVLNIPGLGFQGIYLNLTRAPFNNKAARQAFAATIDREAIAKVVFYNTVTPATGPFPPGTPAYINTAVPKADIALAKKKLQESGKPLSFTLLTSPGAVNTQLAQLYQAMAAQAGITVKIEQVEFGTLLDRSDTKDYEALMLGWSGRPDPDGNVYDYFVTGAAKNDFGYSNKKVDELLNKARRESAMSARKTTYNVALTTVREDVPYIWVYHQSNPVGTTKTLSGLRKIPDGIMRFKDVTLK</sequence>
<dbReference type="PANTHER" id="PTHR30290">
    <property type="entry name" value="PERIPLASMIC BINDING COMPONENT OF ABC TRANSPORTER"/>
    <property type="match status" value="1"/>
</dbReference>
<dbReference type="GO" id="GO:1904680">
    <property type="term" value="F:peptide transmembrane transporter activity"/>
    <property type="evidence" value="ECO:0007669"/>
    <property type="project" value="TreeGrafter"/>
</dbReference>
<feature type="chain" id="PRO_5003939460" evidence="2">
    <location>
        <begin position="21"/>
        <end position="490"/>
    </location>
</feature>
<dbReference type="GO" id="GO:0015833">
    <property type="term" value="P:peptide transport"/>
    <property type="evidence" value="ECO:0007669"/>
    <property type="project" value="TreeGrafter"/>
</dbReference>
<dbReference type="STRING" id="937777.Deipe_1296"/>
<dbReference type="PATRIC" id="fig|937777.3.peg.1299"/>
<evidence type="ECO:0000256" key="2">
    <source>
        <dbReference type="SAM" id="SignalP"/>
    </source>
</evidence>
<dbReference type="InterPro" id="IPR000914">
    <property type="entry name" value="SBP_5_dom"/>
</dbReference>
<feature type="domain" description="Solute-binding protein family 5" evidence="3">
    <location>
        <begin position="63"/>
        <end position="413"/>
    </location>
</feature>